<keyword evidence="3" id="KW-0732">Signal</keyword>
<dbReference type="InterPro" id="IPR019734">
    <property type="entry name" value="TPR_rpt"/>
</dbReference>
<gene>
    <name evidence="9" type="ORF">C4F49_10345</name>
</gene>
<evidence type="ECO:0000313" key="10">
    <source>
        <dbReference type="Proteomes" id="UP000616201"/>
    </source>
</evidence>
<dbReference type="Proteomes" id="UP000616201">
    <property type="component" value="Unassembled WGS sequence"/>
</dbReference>
<feature type="repeat" description="TPR" evidence="6">
    <location>
        <begin position="215"/>
        <end position="248"/>
    </location>
</feature>
<name>A0A928UZ50_9SPHI</name>
<protein>
    <submittedName>
        <fullName evidence="9">RagB/SusD family nutrient uptake outer membrane protein</fullName>
    </submittedName>
</protein>
<dbReference type="GO" id="GO:0009279">
    <property type="term" value="C:cell outer membrane"/>
    <property type="evidence" value="ECO:0007669"/>
    <property type="project" value="UniProtKB-SubCell"/>
</dbReference>
<accession>A0A928UZ50</accession>
<dbReference type="EMBL" id="PRDK01000005">
    <property type="protein sequence ID" value="MBE8714080.1"/>
    <property type="molecule type" value="Genomic_DNA"/>
</dbReference>
<evidence type="ECO:0000313" key="9">
    <source>
        <dbReference type="EMBL" id="MBE8714080.1"/>
    </source>
</evidence>
<evidence type="ECO:0000256" key="4">
    <source>
        <dbReference type="ARBA" id="ARBA00023136"/>
    </source>
</evidence>
<keyword evidence="6" id="KW-0802">TPR repeat</keyword>
<evidence type="ECO:0000256" key="5">
    <source>
        <dbReference type="ARBA" id="ARBA00023237"/>
    </source>
</evidence>
<dbReference type="InterPro" id="IPR033985">
    <property type="entry name" value="SusD-like_N"/>
</dbReference>
<evidence type="ECO:0000259" key="8">
    <source>
        <dbReference type="Pfam" id="PF14322"/>
    </source>
</evidence>
<evidence type="ECO:0000256" key="3">
    <source>
        <dbReference type="ARBA" id="ARBA00022729"/>
    </source>
</evidence>
<comment type="caution">
    <text evidence="9">The sequence shown here is derived from an EMBL/GenBank/DDBJ whole genome shotgun (WGS) entry which is preliminary data.</text>
</comment>
<dbReference type="PROSITE" id="PS51257">
    <property type="entry name" value="PROKAR_LIPOPROTEIN"/>
    <property type="match status" value="1"/>
</dbReference>
<dbReference type="Gene3D" id="1.25.40.390">
    <property type="match status" value="1"/>
</dbReference>
<dbReference type="Pfam" id="PF14322">
    <property type="entry name" value="SusD-like_3"/>
    <property type="match status" value="1"/>
</dbReference>
<organism evidence="9 10">
    <name type="scientific">Sphingobacterium hungaricum</name>
    <dbReference type="NCBI Taxonomy" id="2082723"/>
    <lineage>
        <taxon>Bacteria</taxon>
        <taxon>Pseudomonadati</taxon>
        <taxon>Bacteroidota</taxon>
        <taxon>Sphingobacteriia</taxon>
        <taxon>Sphingobacteriales</taxon>
        <taxon>Sphingobacteriaceae</taxon>
        <taxon>Sphingobacterium</taxon>
    </lineage>
</organism>
<keyword evidence="4" id="KW-0472">Membrane</keyword>
<feature type="domain" description="RagB/SusD" evidence="7">
    <location>
        <begin position="245"/>
        <end position="431"/>
    </location>
</feature>
<evidence type="ECO:0000256" key="2">
    <source>
        <dbReference type="ARBA" id="ARBA00006275"/>
    </source>
</evidence>
<dbReference type="InterPro" id="IPR011990">
    <property type="entry name" value="TPR-like_helical_dom_sf"/>
</dbReference>
<dbReference type="AlphaFoldDB" id="A0A928UZ50"/>
<feature type="domain" description="SusD-like N-terminal" evidence="8">
    <location>
        <begin position="22"/>
        <end position="226"/>
    </location>
</feature>
<keyword evidence="5" id="KW-0998">Cell outer membrane</keyword>
<dbReference type="Pfam" id="PF07980">
    <property type="entry name" value="SusD_RagB"/>
    <property type="match status" value="1"/>
</dbReference>
<comment type="subcellular location">
    <subcellularLocation>
        <location evidence="1">Cell outer membrane</location>
    </subcellularLocation>
</comment>
<dbReference type="PROSITE" id="PS50005">
    <property type="entry name" value="TPR"/>
    <property type="match status" value="1"/>
</dbReference>
<comment type="similarity">
    <text evidence="2">Belongs to the SusD family.</text>
</comment>
<dbReference type="Gene3D" id="2.20.20.130">
    <property type="match status" value="1"/>
</dbReference>
<dbReference type="InterPro" id="IPR012944">
    <property type="entry name" value="SusD_RagB_dom"/>
</dbReference>
<sequence length="464" mass="51636">MKIASILLLLSFLAGCDNKLNVEPEQAISEPVALDSDENVKKVLLGGYDVMSGEFFYGGVYQLFSELLGPATEIRWEGTYNQPREVYNKSILSTNSFVSSLWLTGYKAINIANNVLSALDVVNEDDRTNIEGQALYIRGLMPFEMVKLFGKPYSAGNVSSNLGVPIVLNPTREINEQSYVPRSTVEQVYAQVVQDLTDAEEMLDNTNEFAIAQKSAAAAMLSRVYLQMEDYENARDAADRAIEYDQFRVESSYARTFNNGKTSPSDPDVVTTDGIFQMPVTAQDGSNFMQIYWSITIYGARAGDVAVLPAHLSLYDQSVDANENYLDSRLALFYQGDGNEVGSGNWRSGKWRYLYSNLSIVRLSEMYLTRAECNMRLNTSVGAAPLVDVNYVRTQHTQSPAFTSITLAQILLERKLELAHEGQGIHDIKRQKISVDGIAFDHVNLLLPIPEREINASNGVLVQN</sequence>
<keyword evidence="10" id="KW-1185">Reference proteome</keyword>
<evidence type="ECO:0000259" key="7">
    <source>
        <dbReference type="Pfam" id="PF07980"/>
    </source>
</evidence>
<evidence type="ECO:0000256" key="6">
    <source>
        <dbReference type="PROSITE-ProRule" id="PRU00339"/>
    </source>
</evidence>
<dbReference type="Gene3D" id="1.25.40.900">
    <property type="match status" value="1"/>
</dbReference>
<reference evidence="9" key="1">
    <citation type="submission" date="2018-02" db="EMBL/GenBank/DDBJ databases">
        <authorList>
            <person name="Vasarhelyi B.M."/>
            <person name="Deshmukh S."/>
            <person name="Balint B."/>
            <person name="Kukolya J."/>
        </authorList>
    </citation>
    <scope>NUCLEOTIDE SEQUENCE</scope>
    <source>
        <strain evidence="9">KB22</strain>
    </source>
</reference>
<evidence type="ECO:0000256" key="1">
    <source>
        <dbReference type="ARBA" id="ARBA00004442"/>
    </source>
</evidence>
<proteinExistence type="inferred from homology"/>
<dbReference type="SUPFAM" id="SSF48452">
    <property type="entry name" value="TPR-like"/>
    <property type="match status" value="1"/>
</dbReference>